<reference evidence="8 9" key="1">
    <citation type="submission" date="2017-06" db="EMBL/GenBank/DDBJ databases">
        <title>A platform for efficient transgenesis in Macrostomum lignano, a flatworm model organism for stem cell research.</title>
        <authorList>
            <person name="Berezikov E."/>
        </authorList>
    </citation>
    <scope>NUCLEOTIDE SEQUENCE [LARGE SCALE GENOMIC DNA]</scope>
    <source>
        <strain evidence="8">DV1</strain>
        <tissue evidence="8">Whole organism</tissue>
    </source>
</reference>
<comment type="subcellular location">
    <subcellularLocation>
        <location evidence="1">Membrane</location>
        <topology evidence="1">Multi-pass membrane protein</topology>
    </subcellularLocation>
</comment>
<dbReference type="Proteomes" id="UP000215902">
    <property type="component" value="Unassembled WGS sequence"/>
</dbReference>
<keyword evidence="9" id="KW-1185">Reference proteome</keyword>
<evidence type="ECO:0000259" key="7">
    <source>
        <dbReference type="PROSITE" id="PS50093"/>
    </source>
</evidence>
<evidence type="ECO:0000256" key="3">
    <source>
        <dbReference type="ARBA" id="ARBA00022737"/>
    </source>
</evidence>
<dbReference type="Gene3D" id="2.60.40.10">
    <property type="entry name" value="Immunoglobulins"/>
    <property type="match status" value="3"/>
</dbReference>
<comment type="caution">
    <text evidence="8">The sequence shown here is derived from an EMBL/GenBank/DDBJ whole genome shotgun (WGS) entry which is preliminary data.</text>
</comment>
<feature type="domain" description="PKD" evidence="7">
    <location>
        <begin position="1002"/>
        <end position="1061"/>
    </location>
</feature>
<evidence type="ECO:0000313" key="9">
    <source>
        <dbReference type="Proteomes" id="UP000215902"/>
    </source>
</evidence>
<dbReference type="SMART" id="SM00089">
    <property type="entry name" value="PKD"/>
    <property type="match status" value="4"/>
</dbReference>
<gene>
    <name evidence="8" type="ORF">BOX15_Mlig013508g2</name>
</gene>
<dbReference type="PROSITE" id="PS50093">
    <property type="entry name" value="PKD"/>
    <property type="match status" value="3"/>
</dbReference>
<feature type="chain" id="PRO_5013306465" description="PKD domain-containing protein" evidence="6">
    <location>
        <begin position="27"/>
        <end position="1251"/>
    </location>
</feature>
<evidence type="ECO:0000256" key="2">
    <source>
        <dbReference type="ARBA" id="ARBA00022692"/>
    </source>
</evidence>
<keyword evidence="5" id="KW-0472">Membrane</keyword>
<dbReference type="InterPro" id="IPR035986">
    <property type="entry name" value="PKD_dom_sf"/>
</dbReference>
<dbReference type="GO" id="GO:0005261">
    <property type="term" value="F:monoatomic cation channel activity"/>
    <property type="evidence" value="ECO:0007669"/>
    <property type="project" value="TreeGrafter"/>
</dbReference>
<evidence type="ECO:0000256" key="5">
    <source>
        <dbReference type="ARBA" id="ARBA00023136"/>
    </source>
</evidence>
<dbReference type="InterPro" id="IPR013783">
    <property type="entry name" value="Ig-like_fold"/>
</dbReference>
<evidence type="ECO:0000256" key="6">
    <source>
        <dbReference type="SAM" id="SignalP"/>
    </source>
</evidence>
<evidence type="ECO:0000313" key="8">
    <source>
        <dbReference type="EMBL" id="PAA46103.1"/>
    </source>
</evidence>
<dbReference type="CDD" id="cd00146">
    <property type="entry name" value="PKD"/>
    <property type="match status" value="2"/>
</dbReference>
<feature type="domain" description="PKD" evidence="7">
    <location>
        <begin position="681"/>
        <end position="736"/>
    </location>
</feature>
<accession>A0A267D9Y1</accession>
<proteinExistence type="predicted"/>
<dbReference type="InterPro" id="IPR022409">
    <property type="entry name" value="PKD/Chitinase_dom"/>
</dbReference>
<dbReference type="PANTHER" id="PTHR46730:SF4">
    <property type="entry name" value="POLYCYSTIC KIDNEY DISEASE PROTEIN 1-LIKE 1"/>
    <property type="match status" value="1"/>
</dbReference>
<dbReference type="Pfam" id="PF00801">
    <property type="entry name" value="PKD"/>
    <property type="match status" value="3"/>
</dbReference>
<dbReference type="OrthoDB" id="6159277at2759"/>
<dbReference type="InterPro" id="IPR000601">
    <property type="entry name" value="PKD_dom"/>
</dbReference>
<dbReference type="PANTHER" id="PTHR46730">
    <property type="entry name" value="POLYCYSTIN-1"/>
    <property type="match status" value="1"/>
</dbReference>
<protein>
    <recommendedName>
        <fullName evidence="7">PKD domain-containing protein</fullName>
    </recommendedName>
</protein>
<name>A0A267D9Y1_9PLAT</name>
<dbReference type="AlphaFoldDB" id="A0A267D9Y1"/>
<keyword evidence="4" id="KW-1133">Transmembrane helix</keyword>
<dbReference type="SUPFAM" id="SSF49299">
    <property type="entry name" value="PKD domain"/>
    <property type="match status" value="4"/>
</dbReference>
<organism evidence="8 9">
    <name type="scientific">Macrostomum lignano</name>
    <dbReference type="NCBI Taxonomy" id="282301"/>
    <lineage>
        <taxon>Eukaryota</taxon>
        <taxon>Metazoa</taxon>
        <taxon>Spiralia</taxon>
        <taxon>Lophotrochozoa</taxon>
        <taxon>Platyhelminthes</taxon>
        <taxon>Rhabditophora</taxon>
        <taxon>Macrostomorpha</taxon>
        <taxon>Macrostomida</taxon>
        <taxon>Macrostomidae</taxon>
        <taxon>Macrostomum</taxon>
    </lineage>
</organism>
<sequence length="1251" mass="135216">MALEQLLQFLLLVLVACGNFVGFADGSPYPCKQLHTAGSAMREFRASPGVVAMATSDPTDNCLLACRQIDYSFALWNNLTCQCSNASVAALPDAAADYCVPGTCEVADWSETAACFINWTFVGTVFSTPVFKTVAMRLSGSPEDAITAGDTVDIEIDMNSGEATLLDHSEWADSQLAMRQRNQAGTETSVPVWENSLGQKALLHAEVQQPKFYDSPMSLTAVRRVQQRVSAAGSIEVSAGESTDGKATWGTEVTITAPFQMGSNMTARIDFANGRTVAIGGLNAAPVNFRQAESQQSYTADTRPAGLVLLNYDVSVPCTVTGVAFHANVSAGGSFDVQVLRPQCPDGSTYCYVSNACLAVGQSCGRQPSVRSFACIGGDRWSLQKRRCSNAAGPASQFPIFAGQLLSIKRVQLTVASAGFNSLQLNASQEQHLHLLPGDILAVSDPGQAVSVREQQPRPDYFVESSGIADNATSLAATAAPPSTLGLAKSVEFFGYRGGSVRASAVLGNNTCSGGSHLDCPDEYMYNVSVTFANHLADTAVLSRLVRVQVPILGVRIVTNATHYKTNAIVSFYVLQHQGSQPLYTWNFTDGTRTGPELQQQWNFTSPGPRTVQTESTNYISGNWSNILLIYVQNPVTTDKVYWNVSELLGLTSSGPVNGVATLFCDNSAEFLPTNASVILDFGDGTPASSGLLTWDPTTDREAFNHPYTKRGTYNATAIVENQVSRIELKQSVVVQEIIFEAQIETLSSTFAKSPLQTLAQFNVSVQFGSDFTADADFGDGHTVTVPDQGANRWFTLTHNFTVPGNYTVTVRLQNRVGSVTCSTEISIVIGDPREFLLALRDPSPLLLPGPTYQLPVPILLCRNRTVDTPQPLFDINLTLSLNNTAASMRTEHLIQCTAGTAAQDAACAAVNSEFRFCFALELTLGDPETIRALLTIPSRLSDQTSQLIFLLLPDLLATTIQANLHPDFALDSLKMSAAARQIFPMEKAVKFVLTIPFFGRSPVTCQWDFGDSSLATNSLAQVEHSYNRPGNYSISVNVSNAISWKVVTISITVQKSIFGIGLNAEESNGINAANPVLVNLGTPGTEACYQIDFSAWGSALSDGISYHVFGYRPFCESSGLFQMGMNSVWMTDLTDFYNRVYNASVHGQPTGGNGILSKSVAQEGAKNVTFFAANTVSRETHSWLMAVGKGRCVYPTSYLSRWTAPRYMRNTMIQLESNLVINCFSTSVTVRWTIEVYNATENSWKSYAPS</sequence>
<dbReference type="GO" id="GO:0005886">
    <property type="term" value="C:plasma membrane"/>
    <property type="evidence" value="ECO:0007669"/>
    <property type="project" value="TreeGrafter"/>
</dbReference>
<keyword evidence="3" id="KW-0677">Repeat</keyword>
<evidence type="ECO:0000256" key="1">
    <source>
        <dbReference type="ARBA" id="ARBA00004141"/>
    </source>
</evidence>
<feature type="signal peptide" evidence="6">
    <location>
        <begin position="1"/>
        <end position="26"/>
    </location>
</feature>
<feature type="domain" description="PKD" evidence="7">
    <location>
        <begin position="769"/>
        <end position="828"/>
    </location>
</feature>
<evidence type="ECO:0000256" key="4">
    <source>
        <dbReference type="ARBA" id="ARBA00022989"/>
    </source>
</evidence>
<dbReference type="STRING" id="282301.A0A267D9Y1"/>
<keyword evidence="6" id="KW-0732">Signal</keyword>
<dbReference type="EMBL" id="NIVC01005051">
    <property type="protein sequence ID" value="PAA46103.1"/>
    <property type="molecule type" value="Genomic_DNA"/>
</dbReference>
<keyword evidence="2" id="KW-0812">Transmembrane</keyword>
<dbReference type="GO" id="GO:0006816">
    <property type="term" value="P:calcium ion transport"/>
    <property type="evidence" value="ECO:0007669"/>
    <property type="project" value="TreeGrafter"/>
</dbReference>